<dbReference type="InterPro" id="IPR017853">
    <property type="entry name" value="GH"/>
</dbReference>
<dbReference type="Gene3D" id="3.20.20.80">
    <property type="entry name" value="Glycosidases"/>
    <property type="match status" value="1"/>
</dbReference>
<accession>A0A2Y9A6A5</accession>
<evidence type="ECO:0000256" key="3">
    <source>
        <dbReference type="ARBA" id="ARBA00023295"/>
    </source>
</evidence>
<dbReference type="SUPFAM" id="SSF51445">
    <property type="entry name" value="(Trans)glycosidases"/>
    <property type="match status" value="1"/>
</dbReference>
<dbReference type="Pfam" id="PF02922">
    <property type="entry name" value="CBM_48"/>
    <property type="match status" value="1"/>
</dbReference>
<comment type="similarity">
    <text evidence="1">Belongs to the glycosyl hydrolase 13 family.</text>
</comment>
<dbReference type="Gene3D" id="2.60.40.1180">
    <property type="entry name" value="Golgi alpha-mannosidase II"/>
    <property type="match status" value="1"/>
</dbReference>
<feature type="domain" description="Glycosyl hydrolase family 13 catalytic" evidence="5">
    <location>
        <begin position="183"/>
        <end position="643"/>
    </location>
</feature>
<protein>
    <submittedName>
        <fullName evidence="6">Glycogen operon protein</fullName>
    </submittedName>
</protein>
<proteinExistence type="inferred from homology"/>
<dbReference type="SUPFAM" id="SSF51011">
    <property type="entry name" value="Glycosyl hydrolase domain"/>
    <property type="match status" value="1"/>
</dbReference>
<feature type="region of interest" description="Disordered" evidence="4">
    <location>
        <begin position="512"/>
        <end position="568"/>
    </location>
</feature>
<dbReference type="InterPro" id="IPR011837">
    <property type="entry name" value="Glycogen_debranch_GlgX"/>
</dbReference>
<dbReference type="SUPFAM" id="SSF81296">
    <property type="entry name" value="E set domains"/>
    <property type="match status" value="1"/>
</dbReference>
<dbReference type="EMBL" id="UETB01000003">
    <property type="protein sequence ID" value="SSA39870.1"/>
    <property type="molecule type" value="Genomic_DNA"/>
</dbReference>
<dbReference type="GO" id="GO:0004135">
    <property type="term" value="F:amylo-alpha-1,6-glucosidase activity"/>
    <property type="evidence" value="ECO:0007669"/>
    <property type="project" value="InterPro"/>
</dbReference>
<dbReference type="Proteomes" id="UP000250222">
    <property type="component" value="Unassembled WGS sequence"/>
</dbReference>
<name>A0A2Y9A6A5_9MICO</name>
<dbReference type="NCBIfam" id="TIGR02100">
    <property type="entry name" value="glgX_debranch"/>
    <property type="match status" value="1"/>
</dbReference>
<keyword evidence="3" id="KW-0326">Glycosidase</keyword>
<evidence type="ECO:0000259" key="5">
    <source>
        <dbReference type="SMART" id="SM00642"/>
    </source>
</evidence>
<evidence type="ECO:0000313" key="6">
    <source>
        <dbReference type="EMBL" id="SSA39870.1"/>
    </source>
</evidence>
<feature type="compositionally biased region" description="Basic and acidic residues" evidence="4">
    <location>
        <begin position="512"/>
        <end position="524"/>
    </location>
</feature>
<dbReference type="GO" id="GO:0005980">
    <property type="term" value="P:glycogen catabolic process"/>
    <property type="evidence" value="ECO:0007669"/>
    <property type="project" value="InterPro"/>
</dbReference>
<dbReference type="CDD" id="cd02856">
    <property type="entry name" value="E_set_GDE_Isoamylase_N"/>
    <property type="match status" value="1"/>
</dbReference>
<dbReference type="SMART" id="SM00642">
    <property type="entry name" value="Aamy"/>
    <property type="match status" value="1"/>
</dbReference>
<dbReference type="InterPro" id="IPR013783">
    <property type="entry name" value="Ig-like_fold"/>
</dbReference>
<organism evidence="6 7">
    <name type="scientific">Georgenia satyanarayanai</name>
    <dbReference type="NCBI Taxonomy" id="860221"/>
    <lineage>
        <taxon>Bacteria</taxon>
        <taxon>Bacillati</taxon>
        <taxon>Actinomycetota</taxon>
        <taxon>Actinomycetes</taxon>
        <taxon>Micrococcales</taxon>
        <taxon>Bogoriellaceae</taxon>
        <taxon>Georgenia</taxon>
    </lineage>
</organism>
<dbReference type="InterPro" id="IPR004193">
    <property type="entry name" value="Glyco_hydro_13_N"/>
</dbReference>
<gene>
    <name evidence="6" type="ORF">SAMN05216184_10351</name>
</gene>
<evidence type="ECO:0000313" key="7">
    <source>
        <dbReference type="Proteomes" id="UP000250222"/>
    </source>
</evidence>
<dbReference type="PANTHER" id="PTHR43002">
    <property type="entry name" value="GLYCOGEN DEBRANCHING ENZYME"/>
    <property type="match status" value="1"/>
</dbReference>
<feature type="region of interest" description="Disordered" evidence="4">
    <location>
        <begin position="1"/>
        <end position="20"/>
    </location>
</feature>
<dbReference type="InterPro" id="IPR014756">
    <property type="entry name" value="Ig_E-set"/>
</dbReference>
<reference evidence="6 7" key="1">
    <citation type="submission" date="2016-10" db="EMBL/GenBank/DDBJ databases">
        <authorList>
            <person name="Cai Z."/>
        </authorList>
    </citation>
    <scope>NUCLEOTIDE SEQUENCE [LARGE SCALE GENOMIC DNA]</scope>
    <source>
        <strain evidence="6 7">CGMCC 1.10826</strain>
    </source>
</reference>
<dbReference type="Gene3D" id="2.60.40.10">
    <property type="entry name" value="Immunoglobulins"/>
    <property type="match status" value="1"/>
</dbReference>
<dbReference type="AlphaFoldDB" id="A0A2Y9A6A5"/>
<dbReference type="InterPro" id="IPR006047">
    <property type="entry name" value="GH13_cat_dom"/>
</dbReference>
<feature type="compositionally biased region" description="Polar residues" evidence="4">
    <location>
        <begin position="1"/>
        <end position="17"/>
    </location>
</feature>
<keyword evidence="7" id="KW-1185">Reference proteome</keyword>
<evidence type="ECO:0000256" key="4">
    <source>
        <dbReference type="SAM" id="MobiDB-lite"/>
    </source>
</evidence>
<keyword evidence="2" id="KW-0378">Hydrolase</keyword>
<dbReference type="InterPro" id="IPR013780">
    <property type="entry name" value="Glyco_hydro_b"/>
</dbReference>
<dbReference type="InterPro" id="IPR044505">
    <property type="entry name" value="GlgX_Isoamylase_N_E_set"/>
</dbReference>
<dbReference type="CDD" id="cd11326">
    <property type="entry name" value="AmyAc_Glg_debranch"/>
    <property type="match status" value="1"/>
</dbReference>
<evidence type="ECO:0000256" key="2">
    <source>
        <dbReference type="ARBA" id="ARBA00022801"/>
    </source>
</evidence>
<sequence>MGSTMSMTASSVRTSPARSVAQRVTGRAPALGAHLWGDGVDVAVLASHASAVDLCLLDEDHGSFRERRFALHRGPHGVWQGHVPGVGAGQRYGLRVHGRWDPAAGLRHNPAKLLLDPYARGVTGELVHGPEVYGHAVDEDLAPAPGWSPSDLDSAGHVRHGVVLPEPPVVPADARPHVPWDRTVVYEAHVRGLTQRLPGVPEHLRGTYAGLAHPATIAHLRELGITAVELLPIHATGDEPFLIEKGLTNYWGYNTLGFFAPEPRYATEAAQAQGPAAVLEEVRGMVHLLHEAGLEVILDVVYNHTAEGGDGGPALSWRGLDNTGYYMHDGVRPAHLVDVTGTGNSLDFRRVRVVQMALDSLRYWVERIGVDGFRFDLATTLGRHGAEFTPHHPFFVGLATDPVLSHVKLIAEPWDVGPGGWRTGQFPAPMADWNDRFRDAARTFWLSDPATGVAGGTGGDLRDLATRLAGSADLFAHGAVPGGRGPLASINYVTAHDGFTLADLVTYSHKHNEANGEDNRDGTDNNRSWNLEVEGPVTTDPLRPLDERGGPGDAAVRAGTTPTVHERGQDILLGRRREVRNLLGTLLLSAGTPMVTAGDEIGRSQLGNNNAYCQDTEISWVDWDLRPWQAELLATVRHLLSLRREHPVLRPASFATGHTVEGDSIPDLAWYRADAEEMDAADWHDSRVRVLQMLRSGYPVGDGDLLLVLNGSLDRQQVTLPQGAGADYELLWDSAWECPPPEDTEPPVTAPGATTAMEPLTMRAYLSRR</sequence>
<evidence type="ECO:0000256" key="1">
    <source>
        <dbReference type="ARBA" id="ARBA00008061"/>
    </source>
</evidence>